<evidence type="ECO:0000313" key="1">
    <source>
        <dbReference type="EMBL" id="QBK84848.1"/>
    </source>
</evidence>
<name>A0A481YNJ0_9VIRU</name>
<sequence length="116" mass="14045">MEIYKLYYQNFCASEGCCTSQAMEYDTFEEYYLNWDKAIDGLLRFLYEYGYCYENISEDSESYDDNIVKLKNYDFNKMKINIEYGKKCVKNMIKEIKNRDCFDHITKLEITKIIIL</sequence>
<dbReference type="EMBL" id="MK500299">
    <property type="protein sequence ID" value="QBK84848.1"/>
    <property type="molecule type" value="Genomic_DNA"/>
</dbReference>
<reference evidence="1" key="1">
    <citation type="journal article" date="2019" name="MBio">
        <title>Virus Genomes from Deep Sea Sediments Expand the Ocean Megavirome and Support Independent Origins of Viral Gigantism.</title>
        <authorList>
            <person name="Backstrom D."/>
            <person name="Yutin N."/>
            <person name="Jorgensen S.L."/>
            <person name="Dharamshi J."/>
            <person name="Homa F."/>
            <person name="Zaremba-Niedwiedzka K."/>
            <person name="Spang A."/>
            <person name="Wolf Y.I."/>
            <person name="Koonin E.V."/>
            <person name="Ettema T.J."/>
        </authorList>
    </citation>
    <scope>NUCLEOTIDE SEQUENCE</scope>
</reference>
<gene>
    <name evidence="1" type="ORF">LCDPAC02_00470</name>
</gene>
<proteinExistence type="predicted"/>
<protein>
    <submittedName>
        <fullName evidence="1">Uncharacterized protein</fullName>
    </submittedName>
</protein>
<accession>A0A481YNJ0</accession>
<organism evidence="1">
    <name type="scientific">Pithovirus LCDPAC02</name>
    <dbReference type="NCBI Taxonomy" id="2506601"/>
    <lineage>
        <taxon>Viruses</taxon>
        <taxon>Pithoviruses</taxon>
    </lineage>
</organism>